<keyword evidence="2" id="KW-1185">Reference proteome</keyword>
<comment type="caution">
    <text evidence="1">The sequence shown here is derived from an EMBL/GenBank/DDBJ whole genome shotgun (WGS) entry which is preliminary data.</text>
</comment>
<evidence type="ECO:0000313" key="1">
    <source>
        <dbReference type="EMBL" id="GAY66571.1"/>
    </source>
</evidence>
<organism evidence="1 2">
    <name type="scientific">Citrus unshiu</name>
    <name type="common">Satsuma mandarin</name>
    <name type="synonym">Citrus nobilis var. unshiu</name>
    <dbReference type="NCBI Taxonomy" id="55188"/>
    <lineage>
        <taxon>Eukaryota</taxon>
        <taxon>Viridiplantae</taxon>
        <taxon>Streptophyta</taxon>
        <taxon>Embryophyta</taxon>
        <taxon>Tracheophyta</taxon>
        <taxon>Spermatophyta</taxon>
        <taxon>Magnoliopsida</taxon>
        <taxon>eudicotyledons</taxon>
        <taxon>Gunneridae</taxon>
        <taxon>Pentapetalae</taxon>
        <taxon>rosids</taxon>
        <taxon>malvids</taxon>
        <taxon>Sapindales</taxon>
        <taxon>Rutaceae</taxon>
        <taxon>Aurantioideae</taxon>
        <taxon>Citrus</taxon>
    </lineage>
</organism>
<evidence type="ECO:0000313" key="2">
    <source>
        <dbReference type="Proteomes" id="UP000236630"/>
    </source>
</evidence>
<dbReference type="EMBL" id="BDQV01000592">
    <property type="protein sequence ID" value="GAY66571.1"/>
    <property type="molecule type" value="Genomic_DNA"/>
</dbReference>
<protein>
    <submittedName>
        <fullName evidence="1">Uncharacterized protein</fullName>
    </submittedName>
</protein>
<accession>A0A2H5QPM2</accession>
<name>A0A2H5QPM2_CITUN</name>
<proteinExistence type="predicted"/>
<dbReference type="Proteomes" id="UP000236630">
    <property type="component" value="Unassembled WGS sequence"/>
</dbReference>
<gene>
    <name evidence="1" type="ORF">CUMW_249790</name>
</gene>
<sequence length="76" mass="8951">MEPNEKVCIAQREITMFELLTKLVVVFIGYKCLMPSHIYRGGLPSSRDSREFYHFLAIYMCWNCKENSRVFTSSMC</sequence>
<reference evidence="1 2" key="1">
    <citation type="journal article" date="2017" name="Front. Genet.">
        <title>Draft sequencing of the heterozygous diploid genome of Satsuma (Citrus unshiu Marc.) using a hybrid assembly approach.</title>
        <authorList>
            <person name="Shimizu T."/>
            <person name="Tanizawa Y."/>
            <person name="Mochizuki T."/>
            <person name="Nagasaki H."/>
            <person name="Yoshioka T."/>
            <person name="Toyoda A."/>
            <person name="Fujiyama A."/>
            <person name="Kaminuma E."/>
            <person name="Nakamura Y."/>
        </authorList>
    </citation>
    <scope>NUCLEOTIDE SEQUENCE [LARGE SCALE GENOMIC DNA]</scope>
    <source>
        <strain evidence="2">cv. Miyagawa wase</strain>
    </source>
</reference>
<dbReference type="AlphaFoldDB" id="A0A2H5QPM2"/>